<dbReference type="NCBIfam" id="TIGR01727">
    <property type="entry name" value="oligo_HPY"/>
    <property type="match status" value="1"/>
</dbReference>
<evidence type="ECO:0000256" key="2">
    <source>
        <dbReference type="ARBA" id="ARBA00005417"/>
    </source>
</evidence>
<dbReference type="InterPro" id="IPR003593">
    <property type="entry name" value="AAA+_ATPase"/>
</dbReference>
<keyword evidence="4" id="KW-1003">Cell membrane</keyword>
<evidence type="ECO:0000256" key="3">
    <source>
        <dbReference type="ARBA" id="ARBA00022448"/>
    </source>
</evidence>
<evidence type="ECO:0000256" key="5">
    <source>
        <dbReference type="ARBA" id="ARBA00022741"/>
    </source>
</evidence>
<evidence type="ECO:0000259" key="8">
    <source>
        <dbReference type="PROSITE" id="PS50893"/>
    </source>
</evidence>
<evidence type="ECO:0000313" key="9">
    <source>
        <dbReference type="EMBL" id="UWU17568.1"/>
    </source>
</evidence>
<sequence>MTEPFFQVDHLNTWFFTRQGVVRSVRDISFDLRRGEVLGIVGESGSGKSVTGMSIMGQVDEPGRIVSGSISLDGTELTVLDFEEMRRYRGRRIAMVFQNPLMTLNPLMRVRDQMYEAIGEHETVSRKEKHERCIEALKAVGIPSPEERLNAYPHEMSGGMRQRVVIATALLLGPDMIIADEPTTALDVTIQAQIIYHIRRQIDERGLGMIWITHDLSTLSELADRIMVMYAGAMMEIGTTEDIIGSPRHPYTRKLLDSVPSCNIPGEKLRQIPGNMPSLLSLGKGCPFASRCERATEICSEPVPATELSATHRIWCYHPFEG</sequence>
<keyword evidence="3" id="KW-0813">Transport</keyword>
<dbReference type="PANTHER" id="PTHR43297:SF2">
    <property type="entry name" value="DIPEPTIDE TRANSPORT ATP-BINDING PROTEIN DPPD"/>
    <property type="match status" value="1"/>
</dbReference>
<dbReference type="SUPFAM" id="SSF52540">
    <property type="entry name" value="P-loop containing nucleoside triphosphate hydrolases"/>
    <property type="match status" value="1"/>
</dbReference>
<organism evidence="9 10">
    <name type="scientific">Rhizobium sullae</name>
    <name type="common">Rhizobium hedysari</name>
    <dbReference type="NCBI Taxonomy" id="50338"/>
    <lineage>
        <taxon>Bacteria</taxon>
        <taxon>Pseudomonadati</taxon>
        <taxon>Pseudomonadota</taxon>
        <taxon>Alphaproteobacteria</taxon>
        <taxon>Hyphomicrobiales</taxon>
        <taxon>Rhizobiaceae</taxon>
        <taxon>Rhizobium/Agrobacterium group</taxon>
        <taxon>Rhizobium</taxon>
    </lineage>
</organism>
<dbReference type="Pfam" id="PF08352">
    <property type="entry name" value="oligo_HPY"/>
    <property type="match status" value="1"/>
</dbReference>
<evidence type="ECO:0000256" key="7">
    <source>
        <dbReference type="ARBA" id="ARBA00023136"/>
    </source>
</evidence>
<dbReference type="SMART" id="SM00382">
    <property type="entry name" value="AAA"/>
    <property type="match status" value="1"/>
</dbReference>
<dbReference type="InterPro" id="IPR050388">
    <property type="entry name" value="ABC_Ni/Peptide_Import"/>
</dbReference>
<keyword evidence="5" id="KW-0547">Nucleotide-binding</keyword>
<keyword evidence="6 9" id="KW-0067">ATP-binding</keyword>
<dbReference type="PANTHER" id="PTHR43297">
    <property type="entry name" value="OLIGOPEPTIDE TRANSPORT ATP-BINDING PROTEIN APPD"/>
    <property type="match status" value="1"/>
</dbReference>
<dbReference type="EMBL" id="CP104144">
    <property type="protein sequence ID" value="UWU17568.1"/>
    <property type="molecule type" value="Genomic_DNA"/>
</dbReference>
<dbReference type="Pfam" id="PF00005">
    <property type="entry name" value="ABC_tran"/>
    <property type="match status" value="1"/>
</dbReference>
<name>A0ABY5XSI5_RHISU</name>
<protein>
    <submittedName>
        <fullName evidence="9">ABC transporter ATP-binding protein</fullName>
    </submittedName>
</protein>
<feature type="domain" description="ABC transporter" evidence="8">
    <location>
        <begin position="8"/>
        <end position="256"/>
    </location>
</feature>
<dbReference type="InterPro" id="IPR013563">
    <property type="entry name" value="Oligopep_ABC_C"/>
</dbReference>
<reference evidence="9" key="1">
    <citation type="submission" date="2022-09" db="EMBL/GenBank/DDBJ databases">
        <title>Australian commercial rhizobial inoculants.</title>
        <authorList>
            <person name="Kohlmeier M.G."/>
            <person name="O'Hara G.W."/>
            <person name="Colombi E."/>
            <person name="Ramsay J.P."/>
            <person name="Terpolilli J."/>
        </authorList>
    </citation>
    <scope>NUCLEOTIDE SEQUENCE</scope>
    <source>
        <strain evidence="9">WSM1592</strain>
        <plasmid evidence="9">pWSM1592_1</plasmid>
    </source>
</reference>
<proteinExistence type="inferred from homology"/>
<keyword evidence="10" id="KW-1185">Reference proteome</keyword>
<accession>A0ABY5XSI5</accession>
<evidence type="ECO:0000313" key="10">
    <source>
        <dbReference type="Proteomes" id="UP001060123"/>
    </source>
</evidence>
<dbReference type="PROSITE" id="PS00211">
    <property type="entry name" value="ABC_TRANSPORTER_1"/>
    <property type="match status" value="1"/>
</dbReference>
<keyword evidence="7" id="KW-0472">Membrane</keyword>
<dbReference type="RefSeq" id="WP_027513196.1">
    <property type="nucleotide sequence ID" value="NZ_CP104144.1"/>
</dbReference>
<evidence type="ECO:0000256" key="4">
    <source>
        <dbReference type="ARBA" id="ARBA00022475"/>
    </source>
</evidence>
<dbReference type="InterPro" id="IPR027417">
    <property type="entry name" value="P-loop_NTPase"/>
</dbReference>
<dbReference type="InterPro" id="IPR003439">
    <property type="entry name" value="ABC_transporter-like_ATP-bd"/>
</dbReference>
<dbReference type="CDD" id="cd03257">
    <property type="entry name" value="ABC_NikE_OppD_transporters"/>
    <property type="match status" value="1"/>
</dbReference>
<dbReference type="Proteomes" id="UP001060123">
    <property type="component" value="Plasmid pWSM1592_1"/>
</dbReference>
<dbReference type="Gene3D" id="3.40.50.300">
    <property type="entry name" value="P-loop containing nucleotide triphosphate hydrolases"/>
    <property type="match status" value="1"/>
</dbReference>
<evidence type="ECO:0000256" key="1">
    <source>
        <dbReference type="ARBA" id="ARBA00004417"/>
    </source>
</evidence>
<dbReference type="GO" id="GO:0005524">
    <property type="term" value="F:ATP binding"/>
    <property type="evidence" value="ECO:0007669"/>
    <property type="project" value="UniProtKB-KW"/>
</dbReference>
<comment type="similarity">
    <text evidence="2">Belongs to the ABC transporter superfamily.</text>
</comment>
<gene>
    <name evidence="9" type="ORF">N2599_33110</name>
</gene>
<comment type="subcellular location">
    <subcellularLocation>
        <location evidence="1">Cell inner membrane</location>
        <topology evidence="1">Peripheral membrane protein</topology>
    </subcellularLocation>
</comment>
<dbReference type="InterPro" id="IPR017871">
    <property type="entry name" value="ABC_transporter-like_CS"/>
</dbReference>
<keyword evidence="9" id="KW-0614">Plasmid</keyword>
<geneLocation type="plasmid" evidence="9 10">
    <name>pWSM1592_1</name>
</geneLocation>
<dbReference type="PROSITE" id="PS50893">
    <property type="entry name" value="ABC_TRANSPORTER_2"/>
    <property type="match status" value="1"/>
</dbReference>
<evidence type="ECO:0000256" key="6">
    <source>
        <dbReference type="ARBA" id="ARBA00022840"/>
    </source>
</evidence>